<protein>
    <submittedName>
        <fullName evidence="2">Sterol-binding domain-containing protein</fullName>
    </submittedName>
</protein>
<organism evidence="2">
    <name type="scientific">mine drainage metagenome</name>
    <dbReference type="NCBI Taxonomy" id="410659"/>
    <lineage>
        <taxon>unclassified sequences</taxon>
        <taxon>metagenomes</taxon>
        <taxon>ecological metagenomes</taxon>
    </lineage>
</organism>
<sequence>MASSDILKEMIGQFSENEAVRKEIAGFNKTFQFSTTEGKDYYVSVTNGEVIFSEGKAATATVTISGKDEILSDLYQGKADPVMSYMSGKIKVSGDIMSATKIMGLLKKLKK</sequence>
<feature type="domain" description="SCP2" evidence="1">
    <location>
        <begin position="12"/>
        <end position="107"/>
    </location>
</feature>
<reference evidence="2" key="1">
    <citation type="submission" date="2013-08" db="EMBL/GenBank/DDBJ databases">
        <authorList>
            <person name="Mendez C."/>
            <person name="Richter M."/>
            <person name="Ferrer M."/>
            <person name="Sanchez J."/>
        </authorList>
    </citation>
    <scope>NUCLEOTIDE SEQUENCE</scope>
</reference>
<comment type="caution">
    <text evidence="2">The sequence shown here is derived from an EMBL/GenBank/DDBJ whole genome shotgun (WGS) entry which is preliminary data.</text>
</comment>
<evidence type="ECO:0000313" key="2">
    <source>
        <dbReference type="EMBL" id="EQD26203.1"/>
    </source>
</evidence>
<dbReference type="PANTHER" id="PTHR10094:SF25">
    <property type="entry name" value="SCP2 STEROL-BINDING DOMAIN-CONTAINING PROTEIN 1"/>
    <property type="match status" value="1"/>
</dbReference>
<proteinExistence type="predicted"/>
<dbReference type="InterPro" id="IPR036527">
    <property type="entry name" value="SCP2_sterol-bd_dom_sf"/>
</dbReference>
<dbReference type="EMBL" id="AUZX01016236">
    <property type="protein sequence ID" value="EQD26203.1"/>
    <property type="molecule type" value="Genomic_DNA"/>
</dbReference>
<dbReference type="PANTHER" id="PTHR10094">
    <property type="entry name" value="STEROL CARRIER PROTEIN 2 SCP-2 FAMILY PROTEIN"/>
    <property type="match status" value="1"/>
</dbReference>
<dbReference type="Gene3D" id="3.30.1050.10">
    <property type="entry name" value="SCP2 sterol-binding domain"/>
    <property type="match status" value="1"/>
</dbReference>
<dbReference type="Pfam" id="PF02036">
    <property type="entry name" value="SCP2"/>
    <property type="match status" value="1"/>
</dbReference>
<name>T0XZJ9_9ZZZZ</name>
<dbReference type="SUPFAM" id="SSF55718">
    <property type="entry name" value="SCP-like"/>
    <property type="match status" value="1"/>
</dbReference>
<reference evidence="2" key="2">
    <citation type="journal article" date="2014" name="ISME J.">
        <title>Microbial stratification in low pH oxic and suboxic macroscopic growths along an acid mine drainage.</title>
        <authorList>
            <person name="Mendez-Garcia C."/>
            <person name="Mesa V."/>
            <person name="Sprenger R.R."/>
            <person name="Richter M."/>
            <person name="Diez M.S."/>
            <person name="Solano J."/>
            <person name="Bargiela R."/>
            <person name="Golyshina O.V."/>
            <person name="Manteca A."/>
            <person name="Ramos J.L."/>
            <person name="Gallego J.R."/>
            <person name="Llorente I."/>
            <person name="Martins Dos Santos V.A."/>
            <person name="Jensen O.N."/>
            <person name="Pelaez A.I."/>
            <person name="Sanchez J."/>
            <person name="Ferrer M."/>
        </authorList>
    </citation>
    <scope>NUCLEOTIDE SEQUENCE</scope>
</reference>
<dbReference type="GO" id="GO:0005829">
    <property type="term" value="C:cytosol"/>
    <property type="evidence" value="ECO:0007669"/>
    <property type="project" value="TreeGrafter"/>
</dbReference>
<accession>T0XZJ9</accession>
<dbReference type="AlphaFoldDB" id="T0XZJ9"/>
<dbReference type="InterPro" id="IPR003033">
    <property type="entry name" value="SCP2_sterol-bd_dom"/>
</dbReference>
<evidence type="ECO:0000259" key="1">
    <source>
        <dbReference type="Pfam" id="PF02036"/>
    </source>
</evidence>
<gene>
    <name evidence="2" type="ORF">B1A_21960</name>
</gene>